<proteinExistence type="predicted"/>
<keyword evidence="2" id="KW-1185">Reference proteome</keyword>
<name>A0A1R3HGD1_9ROSI</name>
<organism evidence="1 2">
    <name type="scientific">Corchorus olitorius</name>
    <dbReference type="NCBI Taxonomy" id="93759"/>
    <lineage>
        <taxon>Eukaryota</taxon>
        <taxon>Viridiplantae</taxon>
        <taxon>Streptophyta</taxon>
        <taxon>Embryophyta</taxon>
        <taxon>Tracheophyta</taxon>
        <taxon>Spermatophyta</taxon>
        <taxon>Magnoliopsida</taxon>
        <taxon>eudicotyledons</taxon>
        <taxon>Gunneridae</taxon>
        <taxon>Pentapetalae</taxon>
        <taxon>rosids</taxon>
        <taxon>malvids</taxon>
        <taxon>Malvales</taxon>
        <taxon>Malvaceae</taxon>
        <taxon>Grewioideae</taxon>
        <taxon>Apeibeae</taxon>
        <taxon>Corchorus</taxon>
    </lineage>
</organism>
<evidence type="ECO:0000313" key="2">
    <source>
        <dbReference type="Proteomes" id="UP000187203"/>
    </source>
</evidence>
<sequence length="114" mass="13255">MLIWLPTREKKLTRKGKVKPNVEPKKIVSMGGEAESLEEVKPNVIAKETNDDVVSDYDAGKLRSIEAPNVAVWTEYHKSLLILVDHLLWWMCLKEFLLKRYERLCLLLLLVLPR</sequence>
<comment type="caution">
    <text evidence="1">The sequence shown here is derived from an EMBL/GenBank/DDBJ whole genome shotgun (WGS) entry which is preliminary data.</text>
</comment>
<accession>A0A1R3HGD1</accession>
<dbReference type="Proteomes" id="UP000187203">
    <property type="component" value="Unassembled WGS sequence"/>
</dbReference>
<evidence type="ECO:0000313" key="1">
    <source>
        <dbReference type="EMBL" id="OMO69426.1"/>
    </source>
</evidence>
<protein>
    <submittedName>
        <fullName evidence="1">Uncharacterized protein</fullName>
    </submittedName>
</protein>
<reference evidence="2" key="1">
    <citation type="submission" date="2013-09" db="EMBL/GenBank/DDBJ databases">
        <title>Corchorus olitorius genome sequencing.</title>
        <authorList>
            <person name="Alam M."/>
            <person name="Haque M.S."/>
            <person name="Islam M.S."/>
            <person name="Emdad E.M."/>
            <person name="Islam M.M."/>
            <person name="Ahmed B."/>
            <person name="Halim A."/>
            <person name="Hossen Q.M.M."/>
            <person name="Hossain M.Z."/>
            <person name="Ahmed R."/>
            <person name="Khan M.M."/>
            <person name="Islam R."/>
            <person name="Rashid M.M."/>
            <person name="Khan S.A."/>
            <person name="Rahman M.S."/>
            <person name="Alam M."/>
            <person name="Yahiya A.S."/>
            <person name="Khan M.S."/>
            <person name="Azam M.S."/>
            <person name="Haque T."/>
            <person name="Lashkar M.Z.H."/>
            <person name="Akhand A.I."/>
            <person name="Morshed G."/>
            <person name="Roy S."/>
            <person name="Uddin K.S."/>
            <person name="Rabeya T."/>
            <person name="Hossain A.S."/>
            <person name="Chowdhury A."/>
            <person name="Snigdha A.R."/>
            <person name="Mortoza M.S."/>
            <person name="Matin S.A."/>
            <person name="Hoque S.M.E."/>
            <person name="Islam M.K."/>
            <person name="Roy D.K."/>
            <person name="Haider R."/>
            <person name="Moosa M.M."/>
            <person name="Elias S.M."/>
            <person name="Hasan A.M."/>
            <person name="Jahan S."/>
            <person name="Shafiuddin M."/>
            <person name="Mahmood N."/>
            <person name="Shommy N.S."/>
        </authorList>
    </citation>
    <scope>NUCLEOTIDE SEQUENCE [LARGE SCALE GENOMIC DNA]</scope>
    <source>
        <strain evidence="2">cv. O-4</strain>
    </source>
</reference>
<gene>
    <name evidence="1" type="ORF">COLO4_29064</name>
</gene>
<dbReference type="EMBL" id="AWUE01020213">
    <property type="protein sequence ID" value="OMO69426.1"/>
    <property type="molecule type" value="Genomic_DNA"/>
</dbReference>
<dbReference type="AlphaFoldDB" id="A0A1R3HGD1"/>